<evidence type="ECO:0000256" key="1">
    <source>
        <dbReference type="ARBA" id="ARBA00022741"/>
    </source>
</evidence>
<dbReference type="PANTHER" id="PTHR11070:SF2">
    <property type="entry name" value="ATP-DEPENDENT DNA HELICASE SRS2"/>
    <property type="match status" value="1"/>
</dbReference>
<accession>A0A380YQI3</accession>
<proteinExistence type="predicted"/>
<dbReference type="GO" id="GO:0005829">
    <property type="term" value="C:cytosol"/>
    <property type="evidence" value="ECO:0007669"/>
    <property type="project" value="TreeGrafter"/>
</dbReference>
<dbReference type="InterPro" id="IPR014017">
    <property type="entry name" value="DNA_helicase_UvrD-like_C"/>
</dbReference>
<evidence type="ECO:0000256" key="3">
    <source>
        <dbReference type="ARBA" id="ARBA00022806"/>
    </source>
</evidence>
<sequence length="389" mass="45061">MNRMPTEEMLDPQQKEFLKKLKEKNYVGFNSWIKGFPGSGKSVLLVYAVKRLLAEKAKKGAKIVVVVFTHSLVELCKLELAELQLDGIEVLTMYQFYKSTKKWDYILCDEVQDLTPRILQAMKQRAKSMLIVAGDTNQSIYDRDPQFGEAVLTPEETSQIVRGEDFSLLYIHRLSPSIIRAVQYMMPQMRIFEARRDLTKKDVQIRVCRAVSEEREVEWVYQDARRRLKTGSCSILFPTQEAIVSFCNKILELKRKTAWERINDLYYKPWFYKLNRYLAECQIPIECIVGEYGSLNSAEKGQRIVLMTYHGSKGLDFDNVFIPFANSSFDNLVASNLFMVAMTRSKLNLFITYAGTPLKYIPMFSSDESICASMDLKLECRKSNVEIEF</sequence>
<evidence type="ECO:0000256" key="4">
    <source>
        <dbReference type="ARBA" id="ARBA00022840"/>
    </source>
</evidence>
<dbReference type="GO" id="GO:0000725">
    <property type="term" value="P:recombinational repair"/>
    <property type="evidence" value="ECO:0007669"/>
    <property type="project" value="TreeGrafter"/>
</dbReference>
<dbReference type="SUPFAM" id="SSF52540">
    <property type="entry name" value="P-loop containing nucleoside triphosphate hydrolases"/>
    <property type="match status" value="1"/>
</dbReference>
<evidence type="ECO:0000313" key="9">
    <source>
        <dbReference type="Proteomes" id="UP000254424"/>
    </source>
</evidence>
<reference evidence="8 9" key="1">
    <citation type="submission" date="2018-06" db="EMBL/GenBank/DDBJ databases">
        <authorList>
            <consortium name="Pathogen Informatics"/>
            <person name="Doyle S."/>
        </authorList>
    </citation>
    <scope>NUCLEOTIDE SEQUENCE [LARGE SCALE GENOMIC DNA]</scope>
    <source>
        <strain evidence="8 9">NCTC11155</strain>
    </source>
</reference>
<keyword evidence="2" id="KW-0378">Hydrolase</keyword>
<dbReference type="Pfam" id="PF13361">
    <property type="entry name" value="UvrD_C"/>
    <property type="match status" value="1"/>
</dbReference>
<dbReference type="GO" id="GO:0005524">
    <property type="term" value="F:ATP binding"/>
    <property type="evidence" value="ECO:0007669"/>
    <property type="project" value="UniProtKB-KW"/>
</dbReference>
<gene>
    <name evidence="8" type="ORF">NCTC11155_01923</name>
</gene>
<feature type="domain" description="UvrD-like helicase C-terminal" evidence="7">
    <location>
        <begin position="294"/>
        <end position="354"/>
    </location>
</feature>
<protein>
    <recommendedName>
        <fullName evidence="5">DNA 3'-5' helicase II</fullName>
    </recommendedName>
</protein>
<dbReference type="GO" id="GO:0043138">
    <property type="term" value="F:3'-5' DNA helicase activity"/>
    <property type="evidence" value="ECO:0007669"/>
    <property type="project" value="TreeGrafter"/>
</dbReference>
<dbReference type="AlphaFoldDB" id="A0A380YQI3"/>
<dbReference type="OrthoDB" id="9809039at2"/>
<evidence type="ECO:0000313" key="8">
    <source>
        <dbReference type="EMBL" id="SUV29931.1"/>
    </source>
</evidence>
<dbReference type="STRING" id="483216.BACEGG_01883"/>
<keyword evidence="4" id="KW-0067">ATP-binding</keyword>
<dbReference type="InterPro" id="IPR027351">
    <property type="entry name" value="(+)RNA_virus_helicase_core_dom"/>
</dbReference>
<dbReference type="Pfam" id="PF01443">
    <property type="entry name" value="Viral_helicase1"/>
    <property type="match status" value="1"/>
</dbReference>
<dbReference type="GO" id="GO:0003677">
    <property type="term" value="F:DNA binding"/>
    <property type="evidence" value="ECO:0007669"/>
    <property type="project" value="InterPro"/>
</dbReference>
<evidence type="ECO:0000256" key="2">
    <source>
        <dbReference type="ARBA" id="ARBA00022801"/>
    </source>
</evidence>
<dbReference type="Gene3D" id="3.40.50.300">
    <property type="entry name" value="P-loop containing nucleotide triphosphate hydrolases"/>
    <property type="match status" value="3"/>
</dbReference>
<dbReference type="GO" id="GO:0033202">
    <property type="term" value="C:DNA helicase complex"/>
    <property type="evidence" value="ECO:0007669"/>
    <property type="project" value="TreeGrafter"/>
</dbReference>
<dbReference type="GO" id="GO:0016787">
    <property type="term" value="F:hydrolase activity"/>
    <property type="evidence" value="ECO:0007669"/>
    <property type="project" value="UniProtKB-KW"/>
</dbReference>
<dbReference type="InterPro" id="IPR000212">
    <property type="entry name" value="DNA_helicase_UvrD/REP"/>
</dbReference>
<evidence type="ECO:0000259" key="6">
    <source>
        <dbReference type="Pfam" id="PF01443"/>
    </source>
</evidence>
<name>A0A380YQI3_9BACE</name>
<keyword evidence="3 8" id="KW-0347">Helicase</keyword>
<evidence type="ECO:0000259" key="7">
    <source>
        <dbReference type="Pfam" id="PF13361"/>
    </source>
</evidence>
<dbReference type="GeneID" id="93071816"/>
<dbReference type="Proteomes" id="UP000254424">
    <property type="component" value="Unassembled WGS sequence"/>
</dbReference>
<dbReference type="InterPro" id="IPR027417">
    <property type="entry name" value="P-loop_NTPase"/>
</dbReference>
<dbReference type="PANTHER" id="PTHR11070">
    <property type="entry name" value="UVRD / RECB / PCRA DNA HELICASE FAMILY MEMBER"/>
    <property type="match status" value="1"/>
</dbReference>
<evidence type="ECO:0000256" key="5">
    <source>
        <dbReference type="ARBA" id="ARBA00034923"/>
    </source>
</evidence>
<dbReference type="RefSeq" id="WP_004290187.1">
    <property type="nucleotide sequence ID" value="NZ_CABKNQ010000018.1"/>
</dbReference>
<feature type="domain" description="(+)RNA virus helicase C-terminal" evidence="6">
    <location>
        <begin position="33"/>
        <end position="170"/>
    </location>
</feature>
<organism evidence="8 9">
    <name type="scientific">Bacteroides eggerthii</name>
    <dbReference type="NCBI Taxonomy" id="28111"/>
    <lineage>
        <taxon>Bacteria</taxon>
        <taxon>Pseudomonadati</taxon>
        <taxon>Bacteroidota</taxon>
        <taxon>Bacteroidia</taxon>
        <taxon>Bacteroidales</taxon>
        <taxon>Bacteroidaceae</taxon>
        <taxon>Bacteroides</taxon>
    </lineage>
</organism>
<keyword evidence="1" id="KW-0547">Nucleotide-binding</keyword>
<dbReference type="EMBL" id="UFSX01000001">
    <property type="protein sequence ID" value="SUV29931.1"/>
    <property type="molecule type" value="Genomic_DNA"/>
</dbReference>